<evidence type="ECO:0000313" key="2">
    <source>
        <dbReference type="Proteomes" id="UP001163166"/>
    </source>
</evidence>
<dbReference type="Proteomes" id="UP001163166">
    <property type="component" value="Chromosome"/>
</dbReference>
<organism evidence="1 2">
    <name type="scientific">Rhodopseudomonas palustris</name>
    <dbReference type="NCBI Taxonomy" id="1076"/>
    <lineage>
        <taxon>Bacteria</taxon>
        <taxon>Pseudomonadati</taxon>
        <taxon>Pseudomonadota</taxon>
        <taxon>Alphaproteobacteria</taxon>
        <taxon>Hyphomicrobiales</taxon>
        <taxon>Nitrobacteraceae</taxon>
        <taxon>Rhodopseudomonas</taxon>
    </lineage>
</organism>
<dbReference type="AlphaFoldDB" id="A0AAX3E5H6"/>
<reference evidence="1" key="1">
    <citation type="journal article" date="2022" name="Biol. Control">
        <title>In silico genomic analysis of Rhodopseudomonas palustris strains revealed potential biocontrol agents and crop yield enhancers.</title>
        <authorList>
            <person name="Surachat K."/>
            <person name="Kantachote D."/>
            <person name="Deachamag P."/>
            <person name="Wonglapsuwan M."/>
        </authorList>
    </citation>
    <scope>NUCLEOTIDE SEQUENCE</scope>
    <source>
        <strain evidence="1">TLS06</strain>
    </source>
</reference>
<protein>
    <recommendedName>
        <fullName evidence="3">Replication protein</fullName>
    </recommendedName>
</protein>
<accession>A0AAX3E5H6</accession>
<dbReference type="RefSeq" id="WP_264076590.1">
    <property type="nucleotide sequence ID" value="NZ_CP076676.1"/>
</dbReference>
<name>A0AAX3E5H6_RHOPL</name>
<evidence type="ECO:0000313" key="1">
    <source>
        <dbReference type="EMBL" id="UYO41962.1"/>
    </source>
</evidence>
<evidence type="ECO:0008006" key="3">
    <source>
        <dbReference type="Google" id="ProtNLM"/>
    </source>
</evidence>
<proteinExistence type="predicted"/>
<gene>
    <name evidence="1" type="ORF">KQX62_11990</name>
</gene>
<dbReference type="EMBL" id="CP076676">
    <property type="protein sequence ID" value="UYO41962.1"/>
    <property type="molecule type" value="Genomic_DNA"/>
</dbReference>
<sequence>MIALNYASVNNRRRGDISRDGFDRDISVDPGSRPLMTLPAGIDADIDMWGDTTTTAERRSLVSRGNTFLSKTPNDVVNDKNVEVEDDTPLTTTKGRYDLRHGIASILRPDDGTRGPAVCGCGLSGHNVDDVAVHLNENGRAYVSGVYRCDSAWLCPTCAPRRAFEIQDRLTAAARGCIERGGSIWFITPTVRRVHDQHLSAMKAGFQAAWREARQGAGWTKPAKAAGILGLTNVVEAPWSPVTGWGLHGHTLVFFDHCDADRAREACDLLIRRFLDRLPDHGLSGTWSAQDAEECRDAQTAAKYCGKVAAELAHGWVKKGQKLASTSVHAFALAARATMKTPDGEPISVPGLARVSPKRCKDLWQEYAAAMPGTRIGVISAGLAKKLGIARADDDENDGVQQLLEDERIGTIPAPTWNRLVRRALAGTFLSKVETNVDPEDGCGWDEIEAWALDAGKSEKSTEDRHAVVRSIITRNIASKLLNTGETEPRRISNLVEQHIASLRESSHSEAAMPVLRGVLAEYQQMRSQVFDALRTAA</sequence>